<dbReference type="RefSeq" id="XP_005844185.1">
    <property type="nucleotide sequence ID" value="XM_005844123.1"/>
</dbReference>
<sequence>MGTLEGLVAQIQALSGDADLGSLQNVLKSVAQDNVMRQSAGGLLTAVANLDAAAHSLGCLHLLEAKARSTNAQQGDGEFLEAACRFLLACTAAQVRLAPSKCERTGSRAWSQVTALCRAVKSHCLAFNQPKRGVLPLRAAVAKLCPSADYLSPVHGDLFQLCLISKCYNGAGAALDADVYSVDPSKTATTPTDVLLYCYYGALLEIGRRRYARALELLLAALTAPQMVLSAITVACLKKYMLLSLMATGSVPTLPKHTSALVTRAIKSECGPYSDLARLCGQDKSAAELATFAQGKQREFEQDGNVGLVRLAIEGQARRQIQKLTQTYLTLSLADIAAQAGLGGLAEAELAVLRMMDAGEVSARISERDGMVHFLEEEESFHTEAMTAALDCLIARSVELADKLMAFDVAISSDRAYITKTELKSQRSKDTLGPAAGTVAPAAVEQAMEGFK</sequence>
<proteinExistence type="inferred from homology"/>
<dbReference type="FunCoup" id="E1ZQ27">
    <property type="interactions" value="2092"/>
</dbReference>
<organism evidence="10">
    <name type="scientific">Chlorella variabilis</name>
    <name type="common">Green alga</name>
    <dbReference type="NCBI Taxonomy" id="554065"/>
    <lineage>
        <taxon>Eukaryota</taxon>
        <taxon>Viridiplantae</taxon>
        <taxon>Chlorophyta</taxon>
        <taxon>core chlorophytes</taxon>
        <taxon>Trebouxiophyceae</taxon>
        <taxon>Chlorellales</taxon>
        <taxon>Chlorellaceae</taxon>
        <taxon>Chlorella clade</taxon>
        <taxon>Chlorella</taxon>
    </lineage>
</organism>
<evidence type="ECO:0000313" key="10">
    <source>
        <dbReference type="Proteomes" id="UP000008141"/>
    </source>
</evidence>
<accession>E1ZQ27</accession>
<feature type="domain" description="PCI" evidence="8">
    <location>
        <begin position="210"/>
        <end position="379"/>
    </location>
</feature>
<keyword evidence="6" id="KW-0736">Signalosome</keyword>
<evidence type="ECO:0000256" key="5">
    <source>
        <dbReference type="ARBA" id="ARBA00022490"/>
    </source>
</evidence>
<dbReference type="GO" id="GO:0008180">
    <property type="term" value="C:COP9 signalosome"/>
    <property type="evidence" value="ECO:0007669"/>
    <property type="project" value="UniProtKB-KW"/>
</dbReference>
<reference evidence="9 10" key="1">
    <citation type="journal article" date="2010" name="Plant Cell">
        <title>The Chlorella variabilis NC64A genome reveals adaptation to photosymbiosis, coevolution with viruses, and cryptic sex.</title>
        <authorList>
            <person name="Blanc G."/>
            <person name="Duncan G."/>
            <person name="Agarkova I."/>
            <person name="Borodovsky M."/>
            <person name="Gurnon J."/>
            <person name="Kuo A."/>
            <person name="Lindquist E."/>
            <person name="Lucas S."/>
            <person name="Pangilinan J."/>
            <person name="Polle J."/>
            <person name="Salamov A."/>
            <person name="Terry A."/>
            <person name="Yamada T."/>
            <person name="Dunigan D.D."/>
            <person name="Grigoriev I.V."/>
            <person name="Claverie J.M."/>
            <person name="Van Etten J.L."/>
        </authorList>
    </citation>
    <scope>NUCLEOTIDE SEQUENCE [LARGE SCALE GENOMIC DNA]</scope>
    <source>
        <strain evidence="9 10">NC64A</strain>
    </source>
</reference>
<dbReference type="PANTHER" id="PTHR10758">
    <property type="entry name" value="26S PROTEASOME NON-ATPASE REGULATORY SUBUNIT 3/COP9 SIGNALOSOME COMPLEX SUBUNIT 3"/>
    <property type="match status" value="1"/>
</dbReference>
<evidence type="ECO:0000256" key="1">
    <source>
        <dbReference type="ARBA" id="ARBA00004123"/>
    </source>
</evidence>
<dbReference type="InterPro" id="IPR050756">
    <property type="entry name" value="CSN3"/>
</dbReference>
<dbReference type="GeneID" id="17351517"/>
<evidence type="ECO:0000313" key="9">
    <source>
        <dbReference type="EMBL" id="EFN52083.1"/>
    </source>
</evidence>
<evidence type="ECO:0000259" key="8">
    <source>
        <dbReference type="PROSITE" id="PS50250"/>
    </source>
</evidence>
<dbReference type="Proteomes" id="UP000008141">
    <property type="component" value="Unassembled WGS sequence"/>
</dbReference>
<keyword evidence="5" id="KW-0963">Cytoplasm</keyword>
<dbReference type="GO" id="GO:0006511">
    <property type="term" value="P:ubiquitin-dependent protein catabolic process"/>
    <property type="evidence" value="ECO:0007669"/>
    <property type="project" value="TreeGrafter"/>
</dbReference>
<comment type="similarity">
    <text evidence="3">Belongs to the CSN3 family.</text>
</comment>
<dbReference type="OMA" id="NHYHDLV"/>
<dbReference type="AlphaFoldDB" id="E1ZQ27"/>
<evidence type="ECO:0000256" key="7">
    <source>
        <dbReference type="ARBA" id="ARBA00023242"/>
    </source>
</evidence>
<keyword evidence="10" id="KW-1185">Reference proteome</keyword>
<dbReference type="Pfam" id="PF22788">
    <property type="entry name" value="COP9_hel_rpt"/>
    <property type="match status" value="1"/>
</dbReference>
<dbReference type="eggNOG" id="KOG2582">
    <property type="taxonomic scope" value="Eukaryota"/>
</dbReference>
<dbReference type="PROSITE" id="PS50250">
    <property type="entry name" value="PCI"/>
    <property type="match status" value="1"/>
</dbReference>
<dbReference type="SMART" id="SM00088">
    <property type="entry name" value="PINT"/>
    <property type="match status" value="1"/>
</dbReference>
<evidence type="ECO:0000256" key="6">
    <source>
        <dbReference type="ARBA" id="ARBA00022790"/>
    </source>
</evidence>
<comment type="subcellular location">
    <subcellularLocation>
        <location evidence="2">Cytoplasm</location>
    </subcellularLocation>
    <subcellularLocation>
        <location evidence="1">Nucleus</location>
    </subcellularLocation>
</comment>
<name>E1ZQ27_CHLVA</name>
<protein>
    <recommendedName>
        <fullName evidence="4">COP9 signalosome complex subunit 3</fullName>
    </recommendedName>
</protein>
<dbReference type="KEGG" id="cvr:CHLNCDRAFT_139345"/>
<dbReference type="STRING" id="554065.E1ZQ27"/>
<keyword evidence="7" id="KW-0539">Nucleus</keyword>
<evidence type="ECO:0000256" key="2">
    <source>
        <dbReference type="ARBA" id="ARBA00004496"/>
    </source>
</evidence>
<dbReference type="OrthoDB" id="29061at2759"/>
<dbReference type="PANTHER" id="PTHR10758:SF1">
    <property type="entry name" value="COP9 SIGNALOSOME COMPLEX SUBUNIT 3"/>
    <property type="match status" value="1"/>
</dbReference>
<dbReference type="InterPro" id="IPR000717">
    <property type="entry name" value="PCI_dom"/>
</dbReference>
<gene>
    <name evidence="9" type="ORF">CHLNCDRAFT_139345</name>
</gene>
<dbReference type="InParanoid" id="E1ZQ27"/>
<dbReference type="GO" id="GO:0005737">
    <property type="term" value="C:cytoplasm"/>
    <property type="evidence" value="ECO:0007669"/>
    <property type="project" value="UniProtKB-SubCell"/>
</dbReference>
<evidence type="ECO:0000256" key="4">
    <source>
        <dbReference type="ARBA" id="ARBA00014878"/>
    </source>
</evidence>
<evidence type="ECO:0000256" key="3">
    <source>
        <dbReference type="ARBA" id="ARBA00007084"/>
    </source>
</evidence>
<dbReference type="Pfam" id="PF01399">
    <property type="entry name" value="PCI"/>
    <property type="match status" value="1"/>
</dbReference>
<dbReference type="InterPro" id="IPR055089">
    <property type="entry name" value="COP9_N"/>
</dbReference>
<dbReference type="EMBL" id="GL433858">
    <property type="protein sequence ID" value="EFN52083.1"/>
    <property type="molecule type" value="Genomic_DNA"/>
</dbReference>